<evidence type="ECO:0000256" key="5">
    <source>
        <dbReference type="ARBA" id="ARBA00023136"/>
    </source>
</evidence>
<dbReference type="Proteomes" id="UP000298663">
    <property type="component" value="Unassembled WGS sequence"/>
</dbReference>
<evidence type="ECO:0000256" key="6">
    <source>
        <dbReference type="ARBA" id="ARBA00023180"/>
    </source>
</evidence>
<dbReference type="AlphaFoldDB" id="A0A4V5ZZJ1"/>
<evidence type="ECO:0000256" key="1">
    <source>
        <dbReference type="ARBA" id="ARBA00004141"/>
    </source>
</evidence>
<keyword evidence="5 7" id="KW-0472">Membrane</keyword>
<reference evidence="9 10" key="2">
    <citation type="journal article" date="2019" name="G3 (Bethesda)">
        <title>Hybrid Assembly of the Genome of the Entomopathogenic Nematode Steinernema carpocapsae Identifies the X-Chromosome.</title>
        <authorList>
            <person name="Serra L."/>
            <person name="Macchietto M."/>
            <person name="Macias-Munoz A."/>
            <person name="McGill C.J."/>
            <person name="Rodriguez I.M."/>
            <person name="Rodriguez B."/>
            <person name="Murad R."/>
            <person name="Mortazavi A."/>
        </authorList>
    </citation>
    <scope>NUCLEOTIDE SEQUENCE [LARGE SCALE GENOMIC DNA]</scope>
    <source>
        <strain evidence="9 10">ALL</strain>
    </source>
</reference>
<evidence type="ECO:0000256" key="2">
    <source>
        <dbReference type="ARBA" id="ARBA00009816"/>
    </source>
</evidence>
<keyword evidence="4 7" id="KW-1133">Transmembrane helix</keyword>
<accession>A0A4V5ZZJ1</accession>
<proteinExistence type="inferred from homology"/>
<dbReference type="PANTHER" id="PTHR31158:SF1">
    <property type="entry name" value="DOXA1 FACTOR-RELATED"/>
    <property type="match status" value="1"/>
</dbReference>
<comment type="subcellular location">
    <subcellularLocation>
        <location evidence="1">Membrane</location>
        <topology evidence="1">Multi-pass membrane protein</topology>
    </subcellularLocation>
</comment>
<evidence type="ECO:0008006" key="11">
    <source>
        <dbReference type="Google" id="ProtNLM"/>
    </source>
</evidence>
<keyword evidence="3 7" id="KW-0812">Transmembrane</keyword>
<name>A0A4V5ZZJ1_STECR</name>
<dbReference type="OrthoDB" id="10042652at2759"/>
<gene>
    <name evidence="9" type="ORF">L596_023336</name>
</gene>
<dbReference type="EMBL" id="AZBU02000008">
    <property type="protein sequence ID" value="TKR67135.1"/>
    <property type="molecule type" value="Genomic_DNA"/>
</dbReference>
<evidence type="ECO:0000256" key="4">
    <source>
        <dbReference type="ARBA" id="ARBA00022989"/>
    </source>
</evidence>
<dbReference type="PANTHER" id="PTHR31158">
    <property type="entry name" value="DUAL OXIDASE 2"/>
    <property type="match status" value="1"/>
</dbReference>
<reference evidence="9 10" key="1">
    <citation type="journal article" date="2015" name="Genome Biol.">
        <title>Comparative genomics of Steinernema reveals deeply conserved gene regulatory networks.</title>
        <authorList>
            <person name="Dillman A.R."/>
            <person name="Macchietto M."/>
            <person name="Porter C.F."/>
            <person name="Rogers A."/>
            <person name="Williams B."/>
            <person name="Antoshechkin I."/>
            <person name="Lee M.M."/>
            <person name="Goodwin Z."/>
            <person name="Lu X."/>
            <person name="Lewis E.E."/>
            <person name="Goodrich-Blair H."/>
            <person name="Stock S.P."/>
            <person name="Adams B.J."/>
            <person name="Sternberg P.W."/>
            <person name="Mortazavi A."/>
        </authorList>
    </citation>
    <scope>NUCLEOTIDE SEQUENCE [LARGE SCALE GENOMIC DNA]</scope>
    <source>
        <strain evidence="9 10">ALL</strain>
    </source>
</reference>
<dbReference type="Pfam" id="PF10204">
    <property type="entry name" value="DuoxA"/>
    <property type="match status" value="1"/>
</dbReference>
<dbReference type="GO" id="GO:0005789">
    <property type="term" value="C:endoplasmic reticulum membrane"/>
    <property type="evidence" value="ECO:0007669"/>
    <property type="project" value="InterPro"/>
</dbReference>
<evidence type="ECO:0000313" key="10">
    <source>
        <dbReference type="Proteomes" id="UP000298663"/>
    </source>
</evidence>
<protein>
    <recommendedName>
        <fullName evidence="11">7TM GPCR serpentine receptor class x (Srx) domain-containing protein</fullName>
    </recommendedName>
</protein>
<organism evidence="9 10">
    <name type="scientific">Steinernema carpocapsae</name>
    <name type="common">Entomopathogenic nematode</name>
    <dbReference type="NCBI Taxonomy" id="34508"/>
    <lineage>
        <taxon>Eukaryota</taxon>
        <taxon>Metazoa</taxon>
        <taxon>Ecdysozoa</taxon>
        <taxon>Nematoda</taxon>
        <taxon>Chromadorea</taxon>
        <taxon>Rhabditida</taxon>
        <taxon>Tylenchina</taxon>
        <taxon>Panagrolaimomorpha</taxon>
        <taxon>Strongyloidoidea</taxon>
        <taxon>Steinernematidae</taxon>
        <taxon>Steinernema</taxon>
    </lineage>
</organism>
<dbReference type="GO" id="GO:0015031">
    <property type="term" value="P:protein transport"/>
    <property type="evidence" value="ECO:0007669"/>
    <property type="project" value="InterPro"/>
</dbReference>
<dbReference type="InterPro" id="IPR018469">
    <property type="entry name" value="Dual_oxidase_maturation_fac"/>
</dbReference>
<feature type="signal peptide" evidence="8">
    <location>
        <begin position="1"/>
        <end position="18"/>
    </location>
</feature>
<evidence type="ECO:0000256" key="3">
    <source>
        <dbReference type="ARBA" id="ARBA00022692"/>
    </source>
</evidence>
<feature type="chain" id="PRO_5020559348" description="7TM GPCR serpentine receptor class x (Srx) domain-containing protein" evidence="8">
    <location>
        <begin position="19"/>
        <end position="158"/>
    </location>
</feature>
<keyword evidence="6" id="KW-0325">Glycoprotein</keyword>
<keyword evidence="10" id="KW-1185">Reference proteome</keyword>
<sequence>MCWLLQFLLLCIVPHQYAQMTVTVGVVTLMADLVYAINTPSHLHIRFPGPRNELSVLEFHFSTCFYLTLTAGITSVVYGSILWFLQSNTAFVFRTFLSSDLDEMCVTRRIRKDSGKPSSPAQTVVSSSDGQRTTVMEMFATASIRSQASSASFDSTLS</sequence>
<keyword evidence="8" id="KW-0732">Signal</keyword>
<comment type="caution">
    <text evidence="9">The sequence shown here is derived from an EMBL/GenBank/DDBJ whole genome shotgun (WGS) entry which is preliminary data.</text>
</comment>
<evidence type="ECO:0000313" key="9">
    <source>
        <dbReference type="EMBL" id="TKR67135.1"/>
    </source>
</evidence>
<comment type="similarity">
    <text evidence="2">Belongs to the DUOXA family.</text>
</comment>
<evidence type="ECO:0000256" key="8">
    <source>
        <dbReference type="SAM" id="SignalP"/>
    </source>
</evidence>
<evidence type="ECO:0000256" key="7">
    <source>
        <dbReference type="SAM" id="Phobius"/>
    </source>
</evidence>
<feature type="transmembrane region" description="Helical" evidence="7">
    <location>
        <begin position="65"/>
        <end position="85"/>
    </location>
</feature>